<dbReference type="Proteomes" id="UP000199700">
    <property type="component" value="Chromosome"/>
</dbReference>
<accession>A0A1H1LMJ3</accession>
<dbReference type="GO" id="GO:0003677">
    <property type="term" value="F:DNA binding"/>
    <property type="evidence" value="ECO:0007669"/>
    <property type="project" value="UniProtKB-UniRule"/>
</dbReference>
<sequence length="248" mass="26755">MTVLAEAGGALVSRQADSVCSVDENERKGIMGIQSDRAREVLLNSAEELFAVHGIDAVSNRRIVDYAGAANHSAISYHFGGRDGLLRALVERHVAEVALRREAYVADLGEAPSIHDLVRCRMGPLFAVLADLPRPSWRAQFLSQVGIVPSAVEIMKSVMDESALPDDLRFIHGSIDGIPEGVLRGRAYLLAHMVTSACSDQEVKMNEGTDKGSWEQVGRFLIDAAAGMIAGPVTSPDGVIRYPSMPYL</sequence>
<dbReference type="PROSITE" id="PS50977">
    <property type="entry name" value="HTH_TETR_2"/>
    <property type="match status" value="1"/>
</dbReference>
<evidence type="ECO:0000313" key="4">
    <source>
        <dbReference type="EMBL" id="SDR75738.1"/>
    </source>
</evidence>
<evidence type="ECO:0000256" key="2">
    <source>
        <dbReference type="PROSITE-ProRule" id="PRU00335"/>
    </source>
</evidence>
<dbReference type="InterPro" id="IPR009057">
    <property type="entry name" value="Homeodomain-like_sf"/>
</dbReference>
<evidence type="ECO:0000256" key="1">
    <source>
        <dbReference type="ARBA" id="ARBA00023125"/>
    </source>
</evidence>
<dbReference type="AlphaFoldDB" id="A0A1H1LMJ3"/>
<dbReference type="InterPro" id="IPR001647">
    <property type="entry name" value="HTH_TetR"/>
</dbReference>
<dbReference type="Gene3D" id="1.10.357.10">
    <property type="entry name" value="Tetracycline Repressor, domain 2"/>
    <property type="match status" value="1"/>
</dbReference>
<dbReference type="SUPFAM" id="SSF46689">
    <property type="entry name" value="Homeodomain-like"/>
    <property type="match status" value="1"/>
</dbReference>
<feature type="domain" description="HTH tetR-type" evidence="3">
    <location>
        <begin position="36"/>
        <end position="97"/>
    </location>
</feature>
<feature type="DNA-binding region" description="H-T-H motif" evidence="2">
    <location>
        <begin position="60"/>
        <end position="79"/>
    </location>
</feature>
<dbReference type="STRING" id="629680.SAMN04489751_0346"/>
<proteinExistence type="predicted"/>
<dbReference type="EMBL" id="LT629739">
    <property type="protein sequence ID" value="SDR75738.1"/>
    <property type="molecule type" value="Genomic_DNA"/>
</dbReference>
<keyword evidence="1 2" id="KW-0238">DNA-binding</keyword>
<evidence type="ECO:0000313" key="5">
    <source>
        <dbReference type="Proteomes" id="UP000199700"/>
    </source>
</evidence>
<gene>
    <name evidence="4" type="ORF">SAMN04489751_0346</name>
</gene>
<protein>
    <submittedName>
        <fullName evidence="4">Regulatory protein, tetR family</fullName>
    </submittedName>
</protein>
<name>A0A1H1LMJ3_BRESA</name>
<evidence type="ECO:0000259" key="3">
    <source>
        <dbReference type="PROSITE" id="PS50977"/>
    </source>
</evidence>
<organism evidence="4 5">
    <name type="scientific">Brevibacterium sandarakinum</name>
    <dbReference type="NCBI Taxonomy" id="629680"/>
    <lineage>
        <taxon>Bacteria</taxon>
        <taxon>Bacillati</taxon>
        <taxon>Actinomycetota</taxon>
        <taxon>Actinomycetes</taxon>
        <taxon>Micrococcales</taxon>
        <taxon>Brevibacteriaceae</taxon>
        <taxon>Brevibacterium</taxon>
    </lineage>
</organism>
<reference evidence="4" key="1">
    <citation type="submission" date="2016-10" db="EMBL/GenBank/DDBJ databases">
        <authorList>
            <person name="Varghese N."/>
            <person name="Submissions S."/>
        </authorList>
    </citation>
    <scope>NUCLEOTIDE SEQUENCE [LARGE SCALE GENOMIC DNA]</scope>
    <source>
        <strain evidence="4">DSM 22082</strain>
    </source>
</reference>
<keyword evidence="5" id="KW-1185">Reference proteome</keyword>
<dbReference type="Pfam" id="PF00440">
    <property type="entry name" value="TetR_N"/>
    <property type="match status" value="1"/>
</dbReference>